<evidence type="ECO:0000313" key="2">
    <source>
        <dbReference type="EMBL" id="DAE07073.1"/>
    </source>
</evidence>
<feature type="compositionally biased region" description="Basic and acidic residues" evidence="1">
    <location>
        <begin position="65"/>
        <end position="75"/>
    </location>
</feature>
<feature type="region of interest" description="Disordered" evidence="1">
    <location>
        <begin position="50"/>
        <end position="75"/>
    </location>
</feature>
<reference evidence="2" key="1">
    <citation type="journal article" date="2021" name="Proc. Natl. Acad. Sci. U.S.A.">
        <title>A Catalog of Tens of Thousands of Viruses from Human Metagenomes Reveals Hidden Associations with Chronic Diseases.</title>
        <authorList>
            <person name="Tisza M.J."/>
            <person name="Buck C.B."/>
        </authorList>
    </citation>
    <scope>NUCLEOTIDE SEQUENCE</scope>
    <source>
        <strain evidence="2">CtcUB23</strain>
    </source>
</reference>
<protein>
    <submittedName>
        <fullName evidence="2">Uncharacterized protein</fullName>
    </submittedName>
</protein>
<sequence>MKLNLKVEKMFKDVETKALRQVGQEFSLNEESVERINDLLKRGLCSVKSVEVSTPDVNEPEAPDNDSKSEGETPKVVKFREKEYPLAAVRVALESIGAPIASNGGVPSATKEIESLTEEQADALAAALSNVE</sequence>
<name>A0A8S5PKX9_9CAUD</name>
<accession>A0A8S5PKX9</accession>
<proteinExistence type="predicted"/>
<evidence type="ECO:0000256" key="1">
    <source>
        <dbReference type="SAM" id="MobiDB-lite"/>
    </source>
</evidence>
<organism evidence="2">
    <name type="scientific">Siphoviridae sp. ctcUB23</name>
    <dbReference type="NCBI Taxonomy" id="2825573"/>
    <lineage>
        <taxon>Viruses</taxon>
        <taxon>Duplodnaviria</taxon>
        <taxon>Heunggongvirae</taxon>
        <taxon>Uroviricota</taxon>
        <taxon>Caudoviricetes</taxon>
    </lineage>
</organism>
<dbReference type="EMBL" id="BK015445">
    <property type="protein sequence ID" value="DAE07073.1"/>
    <property type="molecule type" value="Genomic_DNA"/>
</dbReference>